<gene>
    <name evidence="12" type="ORF">VO64_3887</name>
</gene>
<protein>
    <submittedName>
        <fullName evidence="12">Ferrichrome-iron receptor</fullName>
    </submittedName>
</protein>
<dbReference type="SUPFAM" id="SSF56935">
    <property type="entry name" value="Porins"/>
    <property type="match status" value="1"/>
</dbReference>
<accession>A0AAU8TRR3</accession>
<dbReference type="InterPro" id="IPR039426">
    <property type="entry name" value="TonB-dep_rcpt-like"/>
</dbReference>
<keyword evidence="7" id="KW-0408">Iron</keyword>
<evidence type="ECO:0000256" key="5">
    <source>
        <dbReference type="ARBA" id="ARBA00022692"/>
    </source>
</evidence>
<dbReference type="PANTHER" id="PTHR32552:SF89">
    <property type="entry name" value="CATECHOLATE SIDEROPHORE RECEPTOR FIU"/>
    <property type="match status" value="1"/>
</dbReference>
<evidence type="ECO:0000256" key="1">
    <source>
        <dbReference type="ARBA" id="ARBA00004571"/>
    </source>
</evidence>
<name>A0AAU8TRR3_9PSED</name>
<evidence type="ECO:0000313" key="13">
    <source>
        <dbReference type="Proteomes" id="UP000033099"/>
    </source>
</evidence>
<evidence type="ECO:0000256" key="8">
    <source>
        <dbReference type="ARBA" id="ARBA00023065"/>
    </source>
</evidence>
<evidence type="ECO:0000256" key="7">
    <source>
        <dbReference type="ARBA" id="ARBA00023004"/>
    </source>
</evidence>
<evidence type="ECO:0000256" key="2">
    <source>
        <dbReference type="ARBA" id="ARBA00022448"/>
    </source>
</evidence>
<dbReference type="AlphaFoldDB" id="A0AAU8TRR3"/>
<evidence type="ECO:0000256" key="6">
    <source>
        <dbReference type="ARBA" id="ARBA00022729"/>
    </source>
</evidence>
<evidence type="ECO:0000256" key="11">
    <source>
        <dbReference type="PROSITE-ProRule" id="PRU01360"/>
    </source>
</evidence>
<dbReference type="GO" id="GO:0009279">
    <property type="term" value="C:cell outer membrane"/>
    <property type="evidence" value="ECO:0007669"/>
    <property type="project" value="UniProtKB-SubCell"/>
</dbReference>
<organism evidence="12 13">
    <name type="scientific">Pseudomonas synxantha</name>
    <dbReference type="NCBI Taxonomy" id="47883"/>
    <lineage>
        <taxon>Bacteria</taxon>
        <taxon>Pseudomonadati</taxon>
        <taxon>Pseudomonadota</taxon>
        <taxon>Gammaproteobacteria</taxon>
        <taxon>Pseudomonadales</taxon>
        <taxon>Pseudomonadaceae</taxon>
        <taxon>Pseudomonas</taxon>
    </lineage>
</organism>
<reference evidence="12 13" key="1">
    <citation type="journal article" date="2015" name="Genome Announc.">
        <title>Complete Genome Sequence of Biocontrol Strain Pseudomonas fluorescens LBUM223.</title>
        <authorList>
            <person name="Roquigny R."/>
            <person name="Arseneault T."/>
            <person name="Gadkar V.J."/>
            <person name="Novinscak A."/>
            <person name="Joly D.L."/>
            <person name="Filion M."/>
        </authorList>
    </citation>
    <scope>NUCLEOTIDE SEQUENCE [LARGE SCALE GENOMIC DNA]</scope>
    <source>
        <strain evidence="12 13">LBUM223</strain>
    </source>
</reference>
<comment type="similarity">
    <text evidence="11">Belongs to the TonB-dependent receptor family.</text>
</comment>
<keyword evidence="12" id="KW-0675">Receptor</keyword>
<evidence type="ECO:0000256" key="9">
    <source>
        <dbReference type="ARBA" id="ARBA00023136"/>
    </source>
</evidence>
<comment type="subcellular location">
    <subcellularLocation>
        <location evidence="1 11">Cell outer membrane</location>
        <topology evidence="1 11">Multi-pass membrane protein</topology>
    </subcellularLocation>
</comment>
<keyword evidence="8" id="KW-0406">Ion transport</keyword>
<sequence length="61" mass="6926">MPAPSYTRYDAMASYKLTKNVDLQLNVQNLTDKTYYDKAYSAHFANQAAGRTALLTTSFHF</sequence>
<dbReference type="PANTHER" id="PTHR32552">
    <property type="entry name" value="FERRICHROME IRON RECEPTOR-RELATED"/>
    <property type="match status" value="1"/>
</dbReference>
<dbReference type="GO" id="GO:0015344">
    <property type="term" value="F:siderophore uptake transmembrane transporter activity"/>
    <property type="evidence" value="ECO:0007669"/>
    <property type="project" value="TreeGrafter"/>
</dbReference>
<dbReference type="KEGG" id="pfb:VO64_3887"/>
<keyword evidence="4" id="KW-0410">Iron transport</keyword>
<evidence type="ECO:0000256" key="10">
    <source>
        <dbReference type="ARBA" id="ARBA00023237"/>
    </source>
</evidence>
<dbReference type="Proteomes" id="UP000033099">
    <property type="component" value="Chromosome"/>
</dbReference>
<keyword evidence="3 11" id="KW-1134">Transmembrane beta strand</keyword>
<dbReference type="PROSITE" id="PS52016">
    <property type="entry name" value="TONB_DEPENDENT_REC_3"/>
    <property type="match status" value="1"/>
</dbReference>
<evidence type="ECO:0000256" key="4">
    <source>
        <dbReference type="ARBA" id="ARBA00022496"/>
    </source>
</evidence>
<dbReference type="EMBL" id="CP011117">
    <property type="protein sequence ID" value="AKA84433.1"/>
    <property type="molecule type" value="Genomic_DNA"/>
</dbReference>
<evidence type="ECO:0000256" key="3">
    <source>
        <dbReference type="ARBA" id="ARBA00022452"/>
    </source>
</evidence>
<dbReference type="Gene3D" id="2.40.170.20">
    <property type="entry name" value="TonB-dependent receptor, beta-barrel domain"/>
    <property type="match status" value="1"/>
</dbReference>
<evidence type="ECO:0000313" key="12">
    <source>
        <dbReference type="EMBL" id="AKA84433.1"/>
    </source>
</evidence>
<keyword evidence="10 11" id="KW-0998">Cell outer membrane</keyword>
<dbReference type="InterPro" id="IPR036942">
    <property type="entry name" value="Beta-barrel_TonB_sf"/>
</dbReference>
<keyword evidence="5 11" id="KW-0812">Transmembrane</keyword>
<proteinExistence type="inferred from homology"/>
<keyword evidence="2 11" id="KW-0813">Transport</keyword>
<keyword evidence="6" id="KW-0732">Signal</keyword>
<keyword evidence="9 11" id="KW-0472">Membrane</keyword>